<name>A0A540UUX1_9BACL</name>
<keyword evidence="3" id="KW-1185">Reference proteome</keyword>
<keyword evidence="1" id="KW-0812">Transmembrane</keyword>
<protein>
    <submittedName>
        <fullName evidence="2">ABC transporter permease</fullName>
    </submittedName>
</protein>
<feature type="transmembrane region" description="Helical" evidence="1">
    <location>
        <begin position="20"/>
        <end position="38"/>
    </location>
</feature>
<dbReference type="AlphaFoldDB" id="A0A540UUX1"/>
<comment type="caution">
    <text evidence="2">The sequence shown here is derived from an EMBL/GenBank/DDBJ whole genome shotgun (WGS) entry which is preliminary data.</text>
</comment>
<feature type="transmembrane region" description="Helical" evidence="1">
    <location>
        <begin position="232"/>
        <end position="251"/>
    </location>
</feature>
<feature type="transmembrane region" description="Helical" evidence="1">
    <location>
        <begin position="95"/>
        <end position="123"/>
    </location>
</feature>
<dbReference type="OrthoDB" id="2451630at2"/>
<evidence type="ECO:0000256" key="1">
    <source>
        <dbReference type="SAM" id="Phobius"/>
    </source>
</evidence>
<dbReference type="Proteomes" id="UP000315753">
    <property type="component" value="Unassembled WGS sequence"/>
</dbReference>
<keyword evidence="1" id="KW-1133">Transmembrane helix</keyword>
<feature type="transmembrane region" description="Helical" evidence="1">
    <location>
        <begin position="171"/>
        <end position="193"/>
    </location>
</feature>
<feature type="transmembrane region" description="Helical" evidence="1">
    <location>
        <begin position="258"/>
        <end position="279"/>
    </location>
</feature>
<feature type="transmembrane region" description="Helical" evidence="1">
    <location>
        <begin position="58"/>
        <end position="75"/>
    </location>
</feature>
<evidence type="ECO:0000313" key="2">
    <source>
        <dbReference type="EMBL" id="TQE88285.1"/>
    </source>
</evidence>
<evidence type="ECO:0000313" key="3">
    <source>
        <dbReference type="Proteomes" id="UP000315753"/>
    </source>
</evidence>
<dbReference type="EMBL" id="VIGD01000037">
    <property type="protein sequence ID" value="TQE88285.1"/>
    <property type="molecule type" value="Genomic_DNA"/>
</dbReference>
<sequence>MSMFFSLLVFYAKQMLKSFLYLGTFLFMVIMLFFRFVIRQNDFFGYTNYGNFVGEMTLIVQAVMLLFMIFFYKLFSDEYKFGANNLFVGSFRITLFKITALFCNHLLFLVVLIGFQIALIFFFYRTWEIPFSSFYTQTVSYVIVYWFLPFVLAFFLGIFTALLFGKNKISFVFMMVVWLAIGPMNTELFSRYFRQFSFSDVESLFYIGPLNINDVFEDVVGYNLSLSTYMKIFFWIVLAIMAVFAAVLKTTRTVPEKLIIIMMIVFLLIGNSVIFPKIFEGGKLAFSYADYDQESLYYKTRKATIHPDTLQYSIQGYDIQLDARNGTKAKTKVILDEIQNPTLSFVLYHFFDVKKVTDKEGQNLPFTQKGDFVVVERTANDPTDELTFYYQMKNSSHLPVSSNYLYLPNYFSWIPMKAKHPPFDFDYFTNEGTIDLSMQTKEPVHYTLSFKGDVPFYTNLPRNKEGEYSGEVSGGITVVAGMFLKKQIDEWEIVYPNDWQDITENWPIFQSYLIQAHKKLVDMFQIQDMKLPKKIIFLNPTWETNAYLSSDHLLFQTHTLYSIASPYTLVNMPEVLLKALLWNYDKREFSSYEQIVAFNQLLTYLIRNELELEMLNSYYFHTYLPEHFEEYDQETQRAVRHIYEELFQLSDEEKKQFLLLWYKEMDKVSDSWVKTEKLFQEFKEGRR</sequence>
<organism evidence="2 3">
    <name type="scientific">Ureibacillus terrenus</name>
    <dbReference type="NCBI Taxonomy" id="118246"/>
    <lineage>
        <taxon>Bacteria</taxon>
        <taxon>Bacillati</taxon>
        <taxon>Bacillota</taxon>
        <taxon>Bacilli</taxon>
        <taxon>Bacillales</taxon>
        <taxon>Caryophanaceae</taxon>
        <taxon>Ureibacillus</taxon>
    </lineage>
</organism>
<gene>
    <name evidence="2" type="ORF">FKZ59_13980</name>
</gene>
<dbReference type="RefSeq" id="WP_141603358.1">
    <property type="nucleotide sequence ID" value="NZ_VIGD01000037.1"/>
</dbReference>
<keyword evidence="1" id="KW-0472">Membrane</keyword>
<proteinExistence type="predicted"/>
<feature type="transmembrane region" description="Helical" evidence="1">
    <location>
        <begin position="143"/>
        <end position="164"/>
    </location>
</feature>
<reference evidence="2 3" key="1">
    <citation type="submission" date="2019-06" db="EMBL/GenBank/DDBJ databases">
        <title>Genome sequence of Ureibacillus terrenus.</title>
        <authorList>
            <person name="Maclea K.S."/>
            <person name="Simoes M."/>
        </authorList>
    </citation>
    <scope>NUCLEOTIDE SEQUENCE [LARGE SCALE GENOMIC DNA]</scope>
    <source>
        <strain evidence="2 3">ATCC BAA-384</strain>
    </source>
</reference>
<accession>A0A540UUX1</accession>